<evidence type="ECO:0000313" key="1">
    <source>
        <dbReference type="EMBL" id="KMQ74378.1"/>
    </source>
</evidence>
<reference evidence="1 2" key="1">
    <citation type="submission" date="2015-06" db="EMBL/GenBank/DDBJ databases">
        <title>Marinobacter subterrani, a genetically tractable neutrophilic iron-oxidizing strain isolated from the Soudan Iron Mine.</title>
        <authorList>
            <person name="Bonis B.M."/>
            <person name="Gralnick J.A."/>
        </authorList>
    </citation>
    <scope>NUCLEOTIDE SEQUENCE [LARGE SCALE GENOMIC DNA]</scope>
    <source>
        <strain evidence="1 2">JG233</strain>
    </source>
</reference>
<gene>
    <name evidence="1" type="ORF">Msub_10561</name>
</gene>
<organism evidence="1 2">
    <name type="scientific">Marinobacter subterrani</name>
    <dbReference type="NCBI Taxonomy" id="1658765"/>
    <lineage>
        <taxon>Bacteria</taxon>
        <taxon>Pseudomonadati</taxon>
        <taxon>Pseudomonadota</taxon>
        <taxon>Gammaproteobacteria</taxon>
        <taxon>Pseudomonadales</taxon>
        <taxon>Marinobacteraceae</taxon>
        <taxon>Marinobacter</taxon>
    </lineage>
</organism>
<evidence type="ECO:0008006" key="3">
    <source>
        <dbReference type="Google" id="ProtNLM"/>
    </source>
</evidence>
<dbReference type="AlphaFoldDB" id="A0A0J7J788"/>
<comment type="caution">
    <text evidence="1">The sequence shown here is derived from an EMBL/GenBank/DDBJ whole genome shotgun (WGS) entry which is preliminary data.</text>
</comment>
<dbReference type="PATRIC" id="fig|1658765.3.peg.553"/>
<name>A0A0J7J788_9GAMM</name>
<dbReference type="Proteomes" id="UP000036102">
    <property type="component" value="Unassembled WGS sequence"/>
</dbReference>
<accession>A0A0J7J788</accession>
<proteinExistence type="predicted"/>
<sequence length="70" mass="7970">MARKRIKVTVETTTGRNEKFHDNCTGADMTRSQLVKQIESGRYPNYHIRVINGIKTPVSNPDPNVENNLD</sequence>
<keyword evidence="2" id="KW-1185">Reference proteome</keyword>
<dbReference type="EMBL" id="LFBU01000001">
    <property type="protein sequence ID" value="KMQ74378.1"/>
    <property type="molecule type" value="Genomic_DNA"/>
</dbReference>
<protein>
    <recommendedName>
        <fullName evidence="3">DUF3892 domain-containing protein</fullName>
    </recommendedName>
</protein>
<evidence type="ECO:0000313" key="2">
    <source>
        <dbReference type="Proteomes" id="UP000036102"/>
    </source>
</evidence>